<keyword evidence="1" id="KW-0472">Membrane</keyword>
<feature type="transmembrane region" description="Helical" evidence="1">
    <location>
        <begin position="104"/>
        <end position="131"/>
    </location>
</feature>
<keyword evidence="1" id="KW-1133">Transmembrane helix</keyword>
<geneLocation type="plasmid" evidence="2">
    <name>unnamed</name>
</geneLocation>
<reference evidence="3" key="1">
    <citation type="submission" date="2017-09" db="EMBL/GenBank/DDBJ databases">
        <title>FDA dAtabase for Regulatory Grade micrObial Sequences (FDA-ARGOS): Supporting development and validation of Infectious Disease Dx tests.</title>
        <authorList>
            <person name="Minogue T."/>
            <person name="Wolcott M."/>
            <person name="Wasieloski L."/>
            <person name="Aguilar W."/>
            <person name="Moore D."/>
            <person name="Tallon L."/>
            <person name="Sadzewicz L."/>
            <person name="Ott S."/>
            <person name="Zhao X."/>
            <person name="Nagaraj S."/>
            <person name="Vavikolanu K."/>
            <person name="Aluvathingal J."/>
            <person name="Nadendla S."/>
            <person name="Sichtig H."/>
        </authorList>
    </citation>
    <scope>NUCLEOTIDE SEQUENCE [LARGE SCALE GENOMIC DNA]</scope>
    <source>
        <strain evidence="3">FDAARGOS_369</strain>
        <plasmid evidence="3">Plasmid unnamed</plasmid>
    </source>
</reference>
<feature type="transmembrane region" description="Helical" evidence="1">
    <location>
        <begin position="71"/>
        <end position="92"/>
    </location>
</feature>
<evidence type="ECO:0000313" key="3">
    <source>
        <dbReference type="Proteomes" id="UP000218628"/>
    </source>
</evidence>
<dbReference type="EMBL" id="CP023509">
    <property type="protein sequence ID" value="ATF62140.1"/>
    <property type="molecule type" value="Genomic_DNA"/>
</dbReference>
<protein>
    <submittedName>
        <fullName evidence="2">Uncharacterized protein</fullName>
    </submittedName>
</protein>
<feature type="transmembrane region" description="Helical" evidence="1">
    <location>
        <begin position="37"/>
        <end position="59"/>
    </location>
</feature>
<evidence type="ECO:0000313" key="2">
    <source>
        <dbReference type="EMBL" id="ATF62140.1"/>
    </source>
</evidence>
<evidence type="ECO:0000256" key="1">
    <source>
        <dbReference type="SAM" id="Phobius"/>
    </source>
</evidence>
<dbReference type="AlphaFoldDB" id="A0A291DCM8"/>
<feature type="transmembrane region" description="Helical" evidence="1">
    <location>
        <begin position="6"/>
        <end position="25"/>
    </location>
</feature>
<sequence>MEHLPALLLFTVIALMGHSVVWALAIPRQHLRQEAPYFAATVFGVFVFEALVIVAPLMMSQSNQDPLEGAHIGYMAYISVALPFVVLLIMGGKRSIKKAKDSGGEAAVFGGVFAGILAVFCGVALMVQLLAHVF</sequence>
<proteinExistence type="predicted"/>
<keyword evidence="1" id="KW-0812">Transmembrane</keyword>
<name>A0A291DCM8_9MICC</name>
<organism evidence="2 3">
    <name type="scientific">Rothia mucilaginosa</name>
    <dbReference type="NCBI Taxonomy" id="43675"/>
    <lineage>
        <taxon>Bacteria</taxon>
        <taxon>Bacillati</taxon>
        <taxon>Actinomycetota</taxon>
        <taxon>Actinomycetes</taxon>
        <taxon>Micrococcales</taxon>
        <taxon>Micrococcaceae</taxon>
        <taxon>Rothia</taxon>
    </lineage>
</organism>
<gene>
    <name evidence="2" type="ORF">CO690_00040</name>
</gene>
<dbReference type="Proteomes" id="UP000218628">
    <property type="component" value="Plasmid unnamed"/>
</dbReference>
<accession>A0A291DCM8</accession>
<dbReference type="RefSeq" id="WP_096740533.1">
    <property type="nucleotide sequence ID" value="NZ_CP023509.1"/>
</dbReference>
<keyword evidence="2" id="KW-0614">Plasmid</keyword>